<sequence length="163" mass="17247">MSDILSKLRAVHDSRAMVKVHVPEYGLDLYFPPLTLADHEKIRKGINPKDEHALMVAGLVHQARTETGEQAFPNTPQIKAELHRMEFGVLARIMAESAGGVSDAAQAELAAIDHEALKGAVQSVLADSPVLQGALENAPAALLVRALAEMAAAADAGQSLKNG</sequence>
<proteinExistence type="predicted"/>
<reference evidence="1" key="1">
    <citation type="submission" date="2021-08" db="EMBL/GenBank/DDBJ databases">
        <authorList>
            <person name="Nwanade C."/>
            <person name="Wang M."/>
            <person name="Masoudi A."/>
            <person name="Yu Z."/>
            <person name="Liu J."/>
        </authorList>
    </citation>
    <scope>NUCLEOTIDE SEQUENCE</scope>
    <source>
        <strain evidence="1">S141</strain>
    </source>
</reference>
<gene>
    <name evidence="1" type="ORF">K3722_07500</name>
</gene>
<evidence type="ECO:0000313" key="2">
    <source>
        <dbReference type="Proteomes" id="UP001058184"/>
    </source>
</evidence>
<dbReference type="EMBL" id="CP081078">
    <property type="protein sequence ID" value="UWQ59966.1"/>
    <property type="molecule type" value="Genomic_DNA"/>
</dbReference>
<organism evidence="1 2">
    <name type="scientific">Leisingera caerulea</name>
    <name type="common">Phaeobacter caeruleus</name>
    <dbReference type="NCBI Taxonomy" id="506591"/>
    <lineage>
        <taxon>Bacteria</taxon>
        <taxon>Pseudomonadati</taxon>
        <taxon>Pseudomonadota</taxon>
        <taxon>Alphaproteobacteria</taxon>
        <taxon>Rhodobacterales</taxon>
        <taxon>Roseobacteraceae</taxon>
        <taxon>Leisingera</taxon>
    </lineage>
</organism>
<evidence type="ECO:0000313" key="1">
    <source>
        <dbReference type="EMBL" id="UWQ59966.1"/>
    </source>
</evidence>
<name>A0ABY5X0R0_LEICA</name>
<accession>A0ABY5X0R0</accession>
<protein>
    <submittedName>
        <fullName evidence="1">Uncharacterized protein</fullName>
    </submittedName>
</protein>
<dbReference type="RefSeq" id="WP_260003797.1">
    <property type="nucleotide sequence ID" value="NZ_CP081078.1"/>
</dbReference>
<keyword evidence="2" id="KW-1185">Reference proteome</keyword>
<dbReference type="Proteomes" id="UP001058184">
    <property type="component" value="Chromosome"/>
</dbReference>